<dbReference type="InterPro" id="IPR001633">
    <property type="entry name" value="EAL_dom"/>
</dbReference>
<protein>
    <submittedName>
        <fullName evidence="3">GGDEF-domain containing protein</fullName>
    </submittedName>
</protein>
<dbReference type="Gene3D" id="3.30.70.270">
    <property type="match status" value="1"/>
</dbReference>
<gene>
    <name evidence="3" type="ORF">DI623_03930</name>
</gene>
<name>A0A2W5C841_9SPHN</name>
<reference evidence="3 4" key="1">
    <citation type="submission" date="2017-08" db="EMBL/GenBank/DDBJ databases">
        <title>Infants hospitalized years apart are colonized by the same room-sourced microbial strains.</title>
        <authorList>
            <person name="Brooks B."/>
            <person name="Olm M.R."/>
            <person name="Firek B.A."/>
            <person name="Baker R."/>
            <person name="Thomas B.C."/>
            <person name="Morowitz M.J."/>
            <person name="Banfield J.F."/>
        </authorList>
    </citation>
    <scope>NUCLEOTIDE SEQUENCE [LARGE SCALE GENOMIC DNA]</scope>
    <source>
        <strain evidence="3">S2_018_000_R2_101</strain>
    </source>
</reference>
<dbReference type="Pfam" id="PF00990">
    <property type="entry name" value="GGDEF"/>
    <property type="match status" value="1"/>
</dbReference>
<dbReference type="NCBIfam" id="TIGR00254">
    <property type="entry name" value="GGDEF"/>
    <property type="match status" value="1"/>
</dbReference>
<sequence>MEAMPLAVAIMVIRDGRLMIEDHNRRFALLDRTDPKLSGRPLIARSGFGVDLSTFLASGEAQSDYQWIDGDEITGLQFDVRLTRLDSLGKEEARGIVTLVDRTAERQAQRSLRLEMTHDALTGLPNRAGFSESVEELAEGAAGEHAILIVDVRRFSRINESIGPMAGDELLITVARRLMAALRAGDLIARTGGNEFGLLIRLNDGVEDAARVARRIANIFLNPCRLSELEIKIEAAIGCALFDNAADAAEIIRRAQFAVKAAKASGEFEIYQPSASRAARQRFTLETRLRHAIERDELSLAFQPVIDLATGEVAGFEALARWIDEGVEVPPTRFIPVAEESGLIRPLGRWALGEALRTLAAWDAANGRPIKVSMAVNISPIQIFSDDVPAMVAAELDNVGMRGGRLMLELTESALIADPDRATRTLDALKELDATIAMDDFGTGYSNLAALQRLPIDMLKIDRSFVTRMLADRDKAAIVRAILSLARSLGMETTAEGIETFELSQLLGALGCSRAQGFFYSHPLSADEAFDYWRGLNA</sequence>
<dbReference type="SMART" id="SM00267">
    <property type="entry name" value="GGDEF"/>
    <property type="match status" value="1"/>
</dbReference>
<comment type="caution">
    <text evidence="3">The sequence shown here is derived from an EMBL/GenBank/DDBJ whole genome shotgun (WGS) entry which is preliminary data.</text>
</comment>
<dbReference type="SUPFAM" id="SSF55073">
    <property type="entry name" value="Nucleotide cyclase"/>
    <property type="match status" value="1"/>
</dbReference>
<dbReference type="EMBL" id="QFNN01000012">
    <property type="protein sequence ID" value="PZO91271.1"/>
    <property type="molecule type" value="Genomic_DNA"/>
</dbReference>
<dbReference type="InterPro" id="IPR043128">
    <property type="entry name" value="Rev_trsase/Diguanyl_cyclase"/>
</dbReference>
<feature type="domain" description="EAL" evidence="1">
    <location>
        <begin position="282"/>
        <end position="537"/>
    </location>
</feature>
<dbReference type="Gene3D" id="3.20.20.450">
    <property type="entry name" value="EAL domain"/>
    <property type="match status" value="1"/>
</dbReference>
<proteinExistence type="predicted"/>
<dbReference type="PROSITE" id="PS50887">
    <property type="entry name" value="GGDEF"/>
    <property type="match status" value="1"/>
</dbReference>
<dbReference type="InterPro" id="IPR052155">
    <property type="entry name" value="Biofilm_reg_signaling"/>
</dbReference>
<dbReference type="AlphaFoldDB" id="A0A2W5C841"/>
<dbReference type="SUPFAM" id="SSF141868">
    <property type="entry name" value="EAL domain-like"/>
    <property type="match status" value="1"/>
</dbReference>
<evidence type="ECO:0000313" key="3">
    <source>
        <dbReference type="EMBL" id="PZO91271.1"/>
    </source>
</evidence>
<dbReference type="CDD" id="cd01948">
    <property type="entry name" value="EAL"/>
    <property type="match status" value="1"/>
</dbReference>
<dbReference type="SMART" id="SM00052">
    <property type="entry name" value="EAL"/>
    <property type="match status" value="1"/>
</dbReference>
<dbReference type="Pfam" id="PF00563">
    <property type="entry name" value="EAL"/>
    <property type="match status" value="1"/>
</dbReference>
<organism evidence="3 4">
    <name type="scientific">Sphingomonas sanxanigenens</name>
    <dbReference type="NCBI Taxonomy" id="397260"/>
    <lineage>
        <taxon>Bacteria</taxon>
        <taxon>Pseudomonadati</taxon>
        <taxon>Pseudomonadota</taxon>
        <taxon>Alphaproteobacteria</taxon>
        <taxon>Sphingomonadales</taxon>
        <taxon>Sphingomonadaceae</taxon>
        <taxon>Sphingomonas</taxon>
    </lineage>
</organism>
<dbReference type="PANTHER" id="PTHR44757:SF2">
    <property type="entry name" value="BIOFILM ARCHITECTURE MAINTENANCE PROTEIN MBAA"/>
    <property type="match status" value="1"/>
</dbReference>
<feature type="domain" description="GGDEF" evidence="2">
    <location>
        <begin position="143"/>
        <end position="275"/>
    </location>
</feature>
<dbReference type="Proteomes" id="UP000249066">
    <property type="component" value="Unassembled WGS sequence"/>
</dbReference>
<evidence type="ECO:0000259" key="1">
    <source>
        <dbReference type="PROSITE" id="PS50883"/>
    </source>
</evidence>
<accession>A0A2W5C841</accession>
<evidence type="ECO:0000259" key="2">
    <source>
        <dbReference type="PROSITE" id="PS50887"/>
    </source>
</evidence>
<dbReference type="InterPro" id="IPR029787">
    <property type="entry name" value="Nucleotide_cyclase"/>
</dbReference>
<dbReference type="PANTHER" id="PTHR44757">
    <property type="entry name" value="DIGUANYLATE CYCLASE DGCP"/>
    <property type="match status" value="1"/>
</dbReference>
<dbReference type="CDD" id="cd01949">
    <property type="entry name" value="GGDEF"/>
    <property type="match status" value="1"/>
</dbReference>
<dbReference type="InterPro" id="IPR000160">
    <property type="entry name" value="GGDEF_dom"/>
</dbReference>
<evidence type="ECO:0000313" key="4">
    <source>
        <dbReference type="Proteomes" id="UP000249066"/>
    </source>
</evidence>
<dbReference type="PROSITE" id="PS50883">
    <property type="entry name" value="EAL"/>
    <property type="match status" value="1"/>
</dbReference>
<dbReference type="InterPro" id="IPR035919">
    <property type="entry name" value="EAL_sf"/>
</dbReference>